<reference evidence="2" key="1">
    <citation type="journal article" date="2015" name="Nature">
        <title>Complex archaea that bridge the gap between prokaryotes and eukaryotes.</title>
        <authorList>
            <person name="Spang A."/>
            <person name="Saw J.H."/>
            <person name="Jorgensen S.L."/>
            <person name="Zaremba-Niedzwiedzka K."/>
            <person name="Martijn J."/>
            <person name="Lind A.E."/>
            <person name="van Eijk R."/>
            <person name="Schleper C."/>
            <person name="Guy L."/>
            <person name="Ettema T.J."/>
        </authorList>
    </citation>
    <scope>NUCLEOTIDE SEQUENCE</scope>
</reference>
<evidence type="ECO:0000313" key="2">
    <source>
        <dbReference type="EMBL" id="KKM62424.1"/>
    </source>
</evidence>
<dbReference type="EMBL" id="LAZR01011299">
    <property type="protein sequence ID" value="KKM62424.1"/>
    <property type="molecule type" value="Genomic_DNA"/>
</dbReference>
<comment type="caution">
    <text evidence="2">The sequence shown here is derived from an EMBL/GenBank/DDBJ whole genome shotgun (WGS) entry which is preliminary data.</text>
</comment>
<gene>
    <name evidence="2" type="ORF">LCGC14_1521900</name>
</gene>
<feature type="region of interest" description="Disordered" evidence="1">
    <location>
        <begin position="1"/>
        <end position="20"/>
    </location>
</feature>
<feature type="non-terminal residue" evidence="2">
    <location>
        <position position="20"/>
    </location>
</feature>
<dbReference type="AlphaFoldDB" id="A0A0F9IYE9"/>
<organism evidence="2">
    <name type="scientific">marine sediment metagenome</name>
    <dbReference type="NCBI Taxonomy" id="412755"/>
    <lineage>
        <taxon>unclassified sequences</taxon>
        <taxon>metagenomes</taxon>
        <taxon>ecological metagenomes</taxon>
    </lineage>
</organism>
<name>A0A0F9IYE9_9ZZZZ</name>
<evidence type="ECO:0000256" key="1">
    <source>
        <dbReference type="SAM" id="MobiDB-lite"/>
    </source>
</evidence>
<protein>
    <submittedName>
        <fullName evidence="2">Uncharacterized protein</fullName>
    </submittedName>
</protein>
<proteinExistence type="predicted"/>
<accession>A0A0F9IYE9</accession>
<sequence>MSETEDIANSIVPFMHDEKK</sequence>